<feature type="transmembrane region" description="Helical" evidence="7">
    <location>
        <begin position="431"/>
        <end position="457"/>
    </location>
</feature>
<feature type="signal peptide" evidence="7">
    <location>
        <begin position="1"/>
        <end position="27"/>
    </location>
</feature>
<dbReference type="InterPro" id="IPR004240">
    <property type="entry name" value="EMP70"/>
</dbReference>
<feature type="transmembrane region" description="Helical" evidence="7">
    <location>
        <begin position="519"/>
        <end position="547"/>
    </location>
</feature>
<dbReference type="VEuPathDB" id="TriTrypDB:TvY486_0400820"/>
<feature type="chain" id="PRO_5007361615" description="Transmembrane 9 superfamily member" evidence="7">
    <location>
        <begin position="28"/>
        <end position="629"/>
    </location>
</feature>
<evidence type="ECO:0000256" key="6">
    <source>
        <dbReference type="ARBA" id="ARBA00023136"/>
    </source>
</evidence>
<dbReference type="AlphaFoldDB" id="G0TTY4"/>
<organism evidence="8">
    <name type="scientific">Trypanosoma vivax (strain Y486)</name>
    <dbReference type="NCBI Taxonomy" id="1055687"/>
    <lineage>
        <taxon>Eukaryota</taxon>
        <taxon>Discoba</taxon>
        <taxon>Euglenozoa</taxon>
        <taxon>Kinetoplastea</taxon>
        <taxon>Metakinetoplastina</taxon>
        <taxon>Trypanosomatida</taxon>
        <taxon>Trypanosomatidae</taxon>
        <taxon>Trypanosoma</taxon>
        <taxon>Duttonella</taxon>
    </lineage>
</organism>
<feature type="transmembrane region" description="Helical" evidence="7">
    <location>
        <begin position="554"/>
        <end position="578"/>
    </location>
</feature>
<keyword evidence="5 7" id="KW-1133">Transmembrane helix</keyword>
<accession>G0TTY4</accession>
<keyword evidence="4 7" id="KW-0732">Signal</keyword>
<feature type="transmembrane region" description="Helical" evidence="7">
    <location>
        <begin position="398"/>
        <end position="419"/>
    </location>
</feature>
<dbReference type="EMBL" id="HE573020">
    <property type="protein sequence ID" value="CCC47417.1"/>
    <property type="molecule type" value="Genomic_DNA"/>
</dbReference>
<feature type="transmembrane region" description="Helical" evidence="7">
    <location>
        <begin position="366"/>
        <end position="386"/>
    </location>
</feature>
<evidence type="ECO:0000256" key="5">
    <source>
        <dbReference type="ARBA" id="ARBA00022989"/>
    </source>
</evidence>
<dbReference type="Pfam" id="PF02990">
    <property type="entry name" value="EMP70"/>
    <property type="match status" value="1"/>
</dbReference>
<protein>
    <recommendedName>
        <fullName evidence="7">Transmembrane 9 superfamily member</fullName>
    </recommendedName>
</protein>
<comment type="similarity">
    <text evidence="2 7">Belongs to the nonaspanin (TM9SF) (TC 9.A.2) family.</text>
</comment>
<keyword evidence="6 7" id="KW-0472">Membrane</keyword>
<sequence length="629" mass="69897">MSSSSLFCRVSVILLFALLCNVQLTSFAVLSGMSSHIGYNENDQIQITVKSLTSMSKLLPYDFYWAKTCMPEPKQMEEQKIREGLGEVLLGNRMLPSLYSVNVLSNITCMPICIATYREDDISRLKNLVRYKYRGHMFLAGLPLVETLENSTPSQVLRLGYRLGALIPGGEGKLSINNHLHFRITYAQLPTGVYTITGFYVTPYSLNSPTGCPPDGSSVEEWPTPAEVGDTYVPYSYSVSWEKDHEGIFVTRWDVYARTKGIARKKTHLIAVYNSVFLLSILSFLVMVVLLRTVRRDLLDQTELHLSEDLNEELGWKLVRRDVFRTPPCALLLTAFISTGFQVILMVLVTVLLVGMGALHVSHRGSLLTCLIISFCLSSSISGFVAGKMLKFFRIPSWKNGFSAVTLVPGLLLGCYLFTDAITGIKHATTGLSLSTLLTVLTLWTAIPAPLAFVGLLTGFRSAVIEAPVEVGSVPRNIPERSLKRRRLYVLGGGAITFIAGFVELSYFLAAVWKGEPFYFYGYLLAILFIITIICAELSVVVTYVMLSDEDYQWWWGSFCTAGCCGLYLLGYSAIYLFTALEIRQLFSVVLFFAYTFEIAVLVSVYTGTIGFIASTILVKTIYGAIKAD</sequence>
<evidence type="ECO:0000256" key="1">
    <source>
        <dbReference type="ARBA" id="ARBA00004141"/>
    </source>
</evidence>
<dbReference type="GO" id="GO:0016020">
    <property type="term" value="C:membrane"/>
    <property type="evidence" value="ECO:0007669"/>
    <property type="project" value="UniProtKB-SubCell"/>
</dbReference>
<reference evidence="8" key="1">
    <citation type="journal article" date="2012" name="Proc. Natl. Acad. Sci. U.S.A.">
        <title>Antigenic diversity is generated by distinct evolutionary mechanisms in African trypanosome species.</title>
        <authorList>
            <person name="Jackson A.P."/>
            <person name="Berry A."/>
            <person name="Aslett M."/>
            <person name="Allison H.C."/>
            <person name="Burton P."/>
            <person name="Vavrova-Anderson J."/>
            <person name="Brown R."/>
            <person name="Browne H."/>
            <person name="Corton N."/>
            <person name="Hauser H."/>
            <person name="Gamble J."/>
            <person name="Gilderthorp R."/>
            <person name="Marcello L."/>
            <person name="McQuillan J."/>
            <person name="Otto T.D."/>
            <person name="Quail M.A."/>
            <person name="Sanders M.J."/>
            <person name="van Tonder A."/>
            <person name="Ginger M.L."/>
            <person name="Field M.C."/>
            <person name="Barry J.D."/>
            <person name="Hertz-Fowler C."/>
            <person name="Berriman M."/>
        </authorList>
    </citation>
    <scope>NUCLEOTIDE SEQUENCE</scope>
    <source>
        <strain evidence="8">Y486</strain>
    </source>
</reference>
<dbReference type="PANTHER" id="PTHR10766">
    <property type="entry name" value="TRANSMEMBRANE 9 SUPERFAMILY PROTEIN"/>
    <property type="match status" value="1"/>
</dbReference>
<dbReference type="GO" id="GO:0072657">
    <property type="term" value="P:protein localization to membrane"/>
    <property type="evidence" value="ECO:0007669"/>
    <property type="project" value="TreeGrafter"/>
</dbReference>
<keyword evidence="3 7" id="KW-0812">Transmembrane</keyword>
<evidence type="ECO:0000256" key="4">
    <source>
        <dbReference type="ARBA" id="ARBA00022729"/>
    </source>
</evidence>
<evidence type="ECO:0000256" key="7">
    <source>
        <dbReference type="RuleBase" id="RU363079"/>
    </source>
</evidence>
<dbReference type="PANTHER" id="PTHR10766:SF111">
    <property type="entry name" value="TRANSMEMBRANE 9 SUPERFAMILY MEMBER 2"/>
    <property type="match status" value="1"/>
</dbReference>
<feature type="transmembrane region" description="Helical" evidence="7">
    <location>
        <begin position="330"/>
        <end position="354"/>
    </location>
</feature>
<evidence type="ECO:0000256" key="3">
    <source>
        <dbReference type="ARBA" id="ARBA00022692"/>
    </source>
</evidence>
<evidence type="ECO:0000313" key="8">
    <source>
        <dbReference type="EMBL" id="CCC47417.1"/>
    </source>
</evidence>
<proteinExistence type="inferred from homology"/>
<feature type="transmembrane region" description="Helical" evidence="7">
    <location>
        <begin position="590"/>
        <end position="619"/>
    </location>
</feature>
<feature type="transmembrane region" description="Helical" evidence="7">
    <location>
        <begin position="488"/>
        <end position="513"/>
    </location>
</feature>
<evidence type="ECO:0000256" key="2">
    <source>
        <dbReference type="ARBA" id="ARBA00005227"/>
    </source>
</evidence>
<name>G0TTY4_TRYVY</name>
<dbReference type="GO" id="GO:0005737">
    <property type="term" value="C:cytoplasm"/>
    <property type="evidence" value="ECO:0007669"/>
    <property type="project" value="UniProtKB-ARBA"/>
</dbReference>
<comment type="subcellular location">
    <subcellularLocation>
        <location evidence="1">Membrane</location>
        <topology evidence="1">Multi-pass membrane protein</topology>
    </subcellularLocation>
</comment>
<feature type="transmembrane region" description="Helical" evidence="7">
    <location>
        <begin position="270"/>
        <end position="291"/>
    </location>
</feature>
<gene>
    <name evidence="8" type="ORF">TVY486_0400820</name>
</gene>